<keyword evidence="3" id="KW-1185">Reference proteome</keyword>
<dbReference type="EMBL" id="CCYD01003101">
    <property type="protein sequence ID" value="CEG50078.1"/>
    <property type="molecule type" value="Genomic_DNA"/>
</dbReference>
<name>A0A0P1B6Y0_PLAHL</name>
<feature type="coiled-coil region" evidence="1">
    <location>
        <begin position="48"/>
        <end position="75"/>
    </location>
</feature>
<dbReference type="GeneID" id="36402860"/>
<keyword evidence="1" id="KW-0175">Coiled coil</keyword>
<proteinExistence type="predicted"/>
<organism evidence="2 3">
    <name type="scientific">Plasmopara halstedii</name>
    <name type="common">Downy mildew of sunflower</name>
    <dbReference type="NCBI Taxonomy" id="4781"/>
    <lineage>
        <taxon>Eukaryota</taxon>
        <taxon>Sar</taxon>
        <taxon>Stramenopiles</taxon>
        <taxon>Oomycota</taxon>
        <taxon>Peronosporomycetes</taxon>
        <taxon>Peronosporales</taxon>
        <taxon>Peronosporaceae</taxon>
        <taxon>Plasmopara</taxon>
    </lineage>
</organism>
<dbReference type="Proteomes" id="UP000054928">
    <property type="component" value="Unassembled WGS sequence"/>
</dbReference>
<protein>
    <submittedName>
        <fullName evidence="2">RxLR-like protein</fullName>
    </submittedName>
</protein>
<dbReference type="RefSeq" id="XP_024586447.1">
    <property type="nucleotide sequence ID" value="XM_024721339.1"/>
</dbReference>
<evidence type="ECO:0000313" key="2">
    <source>
        <dbReference type="EMBL" id="CEG50078.1"/>
    </source>
</evidence>
<dbReference type="OMA" id="AKWETHR"/>
<evidence type="ECO:0000313" key="3">
    <source>
        <dbReference type="Proteomes" id="UP000054928"/>
    </source>
</evidence>
<sequence length="78" mass="9148">MLYALALELVALLGFLSLLFNVLLPALELALRFVAVDVPCEWHKWRLYRAQQCQLQRLQCRADALNRRSKRKSRKHNA</sequence>
<reference evidence="3" key="1">
    <citation type="submission" date="2014-09" db="EMBL/GenBank/DDBJ databases">
        <authorList>
            <person name="Sharma Rahul"/>
            <person name="Thines Marco"/>
        </authorList>
    </citation>
    <scope>NUCLEOTIDE SEQUENCE [LARGE SCALE GENOMIC DNA]</scope>
</reference>
<dbReference type="AlphaFoldDB" id="A0A0P1B6Y0"/>
<evidence type="ECO:0000256" key="1">
    <source>
        <dbReference type="SAM" id="Coils"/>
    </source>
</evidence>
<accession>A0A0P1B6Y0</accession>